<evidence type="ECO:0000313" key="3">
    <source>
        <dbReference type="EMBL" id="EPS36610.1"/>
    </source>
</evidence>
<dbReference type="InterPro" id="IPR052973">
    <property type="entry name" value="Fungal_sec-metab_reg_TF"/>
</dbReference>
<feature type="region of interest" description="Disordered" evidence="1">
    <location>
        <begin position="282"/>
        <end position="302"/>
    </location>
</feature>
<keyword evidence="2" id="KW-1133">Transmembrane helix</keyword>
<evidence type="ECO:0000313" key="4">
    <source>
        <dbReference type="Proteomes" id="UP000015100"/>
    </source>
</evidence>
<evidence type="ECO:0008006" key="5">
    <source>
        <dbReference type="Google" id="ProtNLM"/>
    </source>
</evidence>
<accession>S8A0S8</accession>
<proteinExistence type="predicted"/>
<dbReference type="STRING" id="1284197.S8A0S8"/>
<feature type="transmembrane region" description="Helical" evidence="2">
    <location>
        <begin position="603"/>
        <end position="623"/>
    </location>
</feature>
<keyword evidence="4" id="KW-1185">Reference proteome</keyword>
<reference evidence="3 4" key="1">
    <citation type="journal article" date="2013" name="PLoS Genet.">
        <title>Genomic mechanisms accounting for the adaptation to parasitism in nematode-trapping fungi.</title>
        <authorList>
            <person name="Meerupati T."/>
            <person name="Andersson K.M."/>
            <person name="Friman E."/>
            <person name="Kumar D."/>
            <person name="Tunlid A."/>
            <person name="Ahren D."/>
        </authorList>
    </citation>
    <scope>NUCLEOTIDE SEQUENCE [LARGE SCALE GENOMIC DNA]</scope>
    <source>
        <strain evidence="3 4">CBS 200.50</strain>
    </source>
</reference>
<name>S8A0S8_DACHA</name>
<keyword evidence="2" id="KW-0472">Membrane</keyword>
<evidence type="ECO:0000256" key="2">
    <source>
        <dbReference type="SAM" id="Phobius"/>
    </source>
</evidence>
<sequence length="742" mass="83065">MNGPQLSQRLLKAPGVPGSTTPKSRSQHSANLSTGGIPARSSNKIKYRINKSYQRQSRSNANNSRSLACLLAANDSHSNLAPSVPINKFSSIPQVPQIEPPDAFGERLPAPLLDTEREFEMDGRFSADEIPGLDKHGVLPSIFPTPADFLVTNPLAGVANMLNGYTQLSYNGHIGQHVTDFMLTSKKEYNNLLSEFDRYPSCVAESMVFSPEIFENYLTENFSAGPSGGATGPASNASPSVPWPSASPSSTEPGSVGPVITEPQFERVSEEIEEPVQTPLVNKKPASKSTTNGLRPLLPNKCSMNKQKGKSSALAITPNNIKKISKRARHLNPNERIDAARTRRYRACVRCTMQKIKCRADPGNPSGPCLSCCDAIFSIFQQPCSRYKITDSTLFRTSIPLITLMSVGPKYGNFHIPRNWTDTQEKTLYITQDRGTILTMRVREFTPPPGAHPVDTKGNSMYVVPWAMANVEEVKKSLQAYIDESVGPYLDALLDDTDPIVWNVFHTAYRVSIFPEPNKHLSEVLRLWVACRFIEGGWRCCGNDNVDADKAAHPYRPADRLSPPPFIDYELASISMQDILEPLRKSVLKQLQDLIQANKASNWFVVFLATFIVLHNFGLGVAFQRRFATRRNKLLRYMDMQIIRAIHSAAKTILTYFHYCCKGQHPFQPDFDWKSEQTRNMAGLDREQVAFMETLTANIRRRAEALQEISGTDKYEDSYWFISQLFEENWAPKQTPEHSPPQ</sequence>
<feature type="region of interest" description="Disordered" evidence="1">
    <location>
        <begin position="225"/>
        <end position="259"/>
    </location>
</feature>
<dbReference type="EMBL" id="AQGS01000867">
    <property type="protein sequence ID" value="EPS36610.1"/>
    <property type="molecule type" value="Genomic_DNA"/>
</dbReference>
<reference evidence="4" key="2">
    <citation type="submission" date="2013-04" db="EMBL/GenBank/DDBJ databases">
        <title>Genomic mechanisms accounting for the adaptation to parasitism in nematode-trapping fungi.</title>
        <authorList>
            <person name="Ahren D.G."/>
        </authorList>
    </citation>
    <scope>NUCLEOTIDE SEQUENCE [LARGE SCALE GENOMIC DNA]</scope>
    <source>
        <strain evidence="4">CBS 200.50</strain>
    </source>
</reference>
<protein>
    <recommendedName>
        <fullName evidence="5">Zn(2)-C6 fungal-type domain-containing protein</fullName>
    </recommendedName>
</protein>
<dbReference type="Proteomes" id="UP000015100">
    <property type="component" value="Unassembled WGS sequence"/>
</dbReference>
<feature type="compositionally biased region" description="Low complexity" evidence="1">
    <location>
        <begin position="232"/>
        <end position="250"/>
    </location>
</feature>
<dbReference type="eggNOG" id="ENOG502S5SN">
    <property type="taxonomic scope" value="Eukaryota"/>
</dbReference>
<keyword evidence="2" id="KW-0812">Transmembrane</keyword>
<gene>
    <name evidence="3" type="ORF">H072_9850</name>
</gene>
<feature type="compositionally biased region" description="Polar residues" evidence="1">
    <location>
        <begin position="18"/>
        <end position="42"/>
    </location>
</feature>
<comment type="caution">
    <text evidence="3">The sequence shown here is derived from an EMBL/GenBank/DDBJ whole genome shotgun (WGS) entry which is preliminary data.</text>
</comment>
<dbReference type="PANTHER" id="PTHR35392:SF3">
    <property type="entry name" value="ZN(2)-C6 FUNGAL-TYPE DOMAIN-CONTAINING PROTEIN"/>
    <property type="match status" value="1"/>
</dbReference>
<feature type="region of interest" description="Disordered" evidence="1">
    <location>
        <begin position="1"/>
        <end position="46"/>
    </location>
</feature>
<dbReference type="HOGENOM" id="CLU_374280_0_0_1"/>
<evidence type="ECO:0000256" key="1">
    <source>
        <dbReference type="SAM" id="MobiDB-lite"/>
    </source>
</evidence>
<dbReference type="OrthoDB" id="5362630at2759"/>
<organism evidence="3 4">
    <name type="scientific">Dactylellina haptotyla (strain CBS 200.50)</name>
    <name type="common">Nematode-trapping fungus</name>
    <name type="synonym">Monacrosporium haptotylum</name>
    <dbReference type="NCBI Taxonomy" id="1284197"/>
    <lineage>
        <taxon>Eukaryota</taxon>
        <taxon>Fungi</taxon>
        <taxon>Dikarya</taxon>
        <taxon>Ascomycota</taxon>
        <taxon>Pezizomycotina</taxon>
        <taxon>Orbiliomycetes</taxon>
        <taxon>Orbiliales</taxon>
        <taxon>Orbiliaceae</taxon>
        <taxon>Dactylellina</taxon>
    </lineage>
</organism>
<dbReference type="AlphaFoldDB" id="S8A0S8"/>
<dbReference type="PANTHER" id="PTHR35392">
    <property type="entry name" value="ZN(II)2CYS6 TRANSCRIPTION FACTOR (EUROFUNG)-RELATED-RELATED"/>
    <property type="match status" value="1"/>
</dbReference>